<dbReference type="Proteomes" id="UP000178129">
    <property type="component" value="Unassembled WGS sequence"/>
</dbReference>
<proteinExistence type="predicted"/>
<dbReference type="EMBL" id="FJUW01000027">
    <property type="protein sequence ID" value="CZT03254.1"/>
    <property type="molecule type" value="Genomic_DNA"/>
</dbReference>
<organism evidence="2 3">
    <name type="scientific">Rhynchosporium graminicola</name>
    <dbReference type="NCBI Taxonomy" id="2792576"/>
    <lineage>
        <taxon>Eukaryota</taxon>
        <taxon>Fungi</taxon>
        <taxon>Dikarya</taxon>
        <taxon>Ascomycota</taxon>
        <taxon>Pezizomycotina</taxon>
        <taxon>Leotiomycetes</taxon>
        <taxon>Helotiales</taxon>
        <taxon>Ploettnerulaceae</taxon>
        <taxon>Rhynchosporium</taxon>
    </lineage>
</organism>
<name>A0A1E1KYD2_9HELO</name>
<protein>
    <submittedName>
        <fullName evidence="2">Uncharacterized protein</fullName>
    </submittedName>
</protein>
<reference evidence="3" key="1">
    <citation type="submission" date="2016-03" db="EMBL/GenBank/DDBJ databases">
        <authorList>
            <person name="Ploux O."/>
        </authorList>
    </citation>
    <scope>NUCLEOTIDE SEQUENCE [LARGE SCALE GENOMIC DNA]</scope>
    <source>
        <strain evidence="3">UK7</strain>
    </source>
</reference>
<keyword evidence="3" id="KW-1185">Reference proteome</keyword>
<sequence>MAEETTAPIADTLSVACPPSADYTPINDTNTDEKHKIEENMAKKEDSGDVVTAEEIKKKIQNEKNRRNKAKKNKKAGRNKDAFRQLQALKDARLAGTGNGAVAQVSQSHSQATSIIAGELNARRQLHVTTEHSPLQDAIIGATVLGKETAPVPTVAGSSIVLPSTIHHAEAKDASIVKSVFGPTIASGNTKITVRTLSIDPPSHLAIRSSSDAIDDYQETPSDTPMIFSGNRSLIDFESHADVGSLVVALEQHTYVHLPK</sequence>
<evidence type="ECO:0000313" key="2">
    <source>
        <dbReference type="EMBL" id="CZT03254.1"/>
    </source>
</evidence>
<feature type="compositionally biased region" description="Basic residues" evidence="1">
    <location>
        <begin position="66"/>
        <end position="77"/>
    </location>
</feature>
<feature type="region of interest" description="Disordered" evidence="1">
    <location>
        <begin position="1"/>
        <end position="82"/>
    </location>
</feature>
<feature type="compositionally biased region" description="Basic and acidic residues" evidence="1">
    <location>
        <begin position="54"/>
        <end position="65"/>
    </location>
</feature>
<accession>A0A1E1KYD2</accession>
<gene>
    <name evidence="2" type="ORF">RCO7_09273</name>
</gene>
<dbReference type="AlphaFoldDB" id="A0A1E1KYD2"/>
<feature type="compositionally biased region" description="Basic and acidic residues" evidence="1">
    <location>
        <begin position="31"/>
        <end position="47"/>
    </location>
</feature>
<evidence type="ECO:0000313" key="3">
    <source>
        <dbReference type="Proteomes" id="UP000178129"/>
    </source>
</evidence>
<dbReference type="InParanoid" id="A0A1E1KYD2"/>
<comment type="caution">
    <text evidence="2">The sequence shown here is derived from an EMBL/GenBank/DDBJ whole genome shotgun (WGS) entry which is preliminary data.</text>
</comment>
<evidence type="ECO:0000256" key="1">
    <source>
        <dbReference type="SAM" id="MobiDB-lite"/>
    </source>
</evidence>